<accession>A0ABW4BM94</accession>
<evidence type="ECO:0000313" key="2">
    <source>
        <dbReference type="EMBL" id="MFD1410720.1"/>
    </source>
</evidence>
<name>A0ABW4BM94_9LACO</name>
<protein>
    <recommendedName>
        <fullName evidence="4">Surface layer protein A domain-containing protein</fullName>
    </recommendedName>
</protein>
<feature type="chain" id="PRO_5046793740" description="Surface layer protein A domain-containing protein" evidence="1">
    <location>
        <begin position="30"/>
        <end position="114"/>
    </location>
</feature>
<dbReference type="RefSeq" id="WP_125650372.1">
    <property type="nucleotide sequence ID" value="NZ_JBHTOH010000024.1"/>
</dbReference>
<proteinExistence type="predicted"/>
<reference evidence="3" key="1">
    <citation type="journal article" date="2019" name="Int. J. Syst. Evol. Microbiol.">
        <title>The Global Catalogue of Microorganisms (GCM) 10K type strain sequencing project: providing services to taxonomists for standard genome sequencing and annotation.</title>
        <authorList>
            <consortium name="The Broad Institute Genomics Platform"/>
            <consortium name="The Broad Institute Genome Sequencing Center for Infectious Disease"/>
            <person name="Wu L."/>
            <person name="Ma J."/>
        </authorList>
    </citation>
    <scope>NUCLEOTIDE SEQUENCE [LARGE SCALE GENOMIC DNA]</scope>
    <source>
        <strain evidence="3">CCM 8937</strain>
    </source>
</reference>
<evidence type="ECO:0008006" key="4">
    <source>
        <dbReference type="Google" id="ProtNLM"/>
    </source>
</evidence>
<sequence>MRKLSLRAICSVGVLLFSLVALPTVNVSAATLNLNSTQGILAKVVTLPSYLYIEEKWEGGQWVVTYSKTYKTETINYPHGFTVYRNPYDETVYYNTDGTYSRRTYYETRTFQVY</sequence>
<evidence type="ECO:0000313" key="3">
    <source>
        <dbReference type="Proteomes" id="UP001597191"/>
    </source>
</evidence>
<keyword evidence="1" id="KW-0732">Signal</keyword>
<keyword evidence="3" id="KW-1185">Reference proteome</keyword>
<gene>
    <name evidence="2" type="ORF">ACFQ4R_03705</name>
</gene>
<dbReference type="Proteomes" id="UP001597191">
    <property type="component" value="Unassembled WGS sequence"/>
</dbReference>
<organism evidence="2 3">
    <name type="scientific">Lapidilactobacillus gannanensis</name>
    <dbReference type="NCBI Taxonomy" id="2486002"/>
    <lineage>
        <taxon>Bacteria</taxon>
        <taxon>Bacillati</taxon>
        <taxon>Bacillota</taxon>
        <taxon>Bacilli</taxon>
        <taxon>Lactobacillales</taxon>
        <taxon>Lactobacillaceae</taxon>
        <taxon>Lapidilactobacillus</taxon>
    </lineage>
</organism>
<comment type="caution">
    <text evidence="2">The sequence shown here is derived from an EMBL/GenBank/DDBJ whole genome shotgun (WGS) entry which is preliminary data.</text>
</comment>
<evidence type="ECO:0000256" key="1">
    <source>
        <dbReference type="SAM" id="SignalP"/>
    </source>
</evidence>
<dbReference type="EMBL" id="JBHTOH010000024">
    <property type="protein sequence ID" value="MFD1410720.1"/>
    <property type="molecule type" value="Genomic_DNA"/>
</dbReference>
<feature type="signal peptide" evidence="1">
    <location>
        <begin position="1"/>
        <end position="29"/>
    </location>
</feature>